<dbReference type="SMART" id="SM00947">
    <property type="entry name" value="Pro_CA"/>
    <property type="match status" value="1"/>
</dbReference>
<accession>A0ABQ9J467</accession>
<evidence type="ECO:0000256" key="1">
    <source>
        <dbReference type="ARBA" id="ARBA00001947"/>
    </source>
</evidence>
<keyword evidence="10" id="KW-1185">Reference proteome</keyword>
<evidence type="ECO:0000313" key="10">
    <source>
        <dbReference type="Proteomes" id="UP001162164"/>
    </source>
</evidence>
<proteinExistence type="inferred from homology"/>
<gene>
    <name evidence="9" type="ORF">NQ317_002325</name>
</gene>
<evidence type="ECO:0000256" key="6">
    <source>
        <dbReference type="ARBA" id="ARBA00023239"/>
    </source>
</evidence>
<comment type="cofactor">
    <cofactor evidence="1">
        <name>Zn(2+)</name>
        <dbReference type="ChEBI" id="CHEBI:29105"/>
    </cofactor>
</comment>
<evidence type="ECO:0000313" key="9">
    <source>
        <dbReference type="EMBL" id="KAJ8972598.1"/>
    </source>
</evidence>
<protein>
    <recommendedName>
        <fullName evidence="3 8">Carbonic anhydrase</fullName>
        <ecNumber evidence="3 8">4.2.1.1</ecNumber>
    </recommendedName>
    <alternativeName>
        <fullName evidence="8">Carbonate dehydratase</fullName>
    </alternativeName>
</protein>
<evidence type="ECO:0000256" key="8">
    <source>
        <dbReference type="RuleBase" id="RU003956"/>
    </source>
</evidence>
<reference evidence="9" key="1">
    <citation type="journal article" date="2023" name="Insect Mol. Biol.">
        <title>Genome sequencing provides insights into the evolution of gene families encoding plant cell wall-degrading enzymes in longhorned beetles.</title>
        <authorList>
            <person name="Shin N.R."/>
            <person name="Okamura Y."/>
            <person name="Kirsch R."/>
            <person name="Pauchet Y."/>
        </authorList>
    </citation>
    <scope>NUCLEOTIDE SEQUENCE</scope>
    <source>
        <strain evidence="9">MMC_N1</strain>
    </source>
</reference>
<keyword evidence="6 8" id="KW-0456">Lyase</keyword>
<dbReference type="InterPro" id="IPR001765">
    <property type="entry name" value="Carbonic_anhydrase"/>
</dbReference>
<dbReference type="PANTHER" id="PTHR11002">
    <property type="entry name" value="CARBONIC ANHYDRASE"/>
    <property type="match status" value="1"/>
</dbReference>
<evidence type="ECO:0000256" key="2">
    <source>
        <dbReference type="ARBA" id="ARBA00006217"/>
    </source>
</evidence>
<dbReference type="SUPFAM" id="SSF53056">
    <property type="entry name" value="beta-carbonic anhydrase, cab"/>
    <property type="match status" value="1"/>
</dbReference>
<evidence type="ECO:0000256" key="7">
    <source>
        <dbReference type="ARBA" id="ARBA00048348"/>
    </source>
</evidence>
<evidence type="ECO:0000256" key="4">
    <source>
        <dbReference type="ARBA" id="ARBA00022723"/>
    </source>
</evidence>
<comment type="catalytic activity">
    <reaction evidence="7 8">
        <text>hydrogencarbonate + H(+) = CO2 + H2O</text>
        <dbReference type="Rhea" id="RHEA:10748"/>
        <dbReference type="ChEBI" id="CHEBI:15377"/>
        <dbReference type="ChEBI" id="CHEBI:15378"/>
        <dbReference type="ChEBI" id="CHEBI:16526"/>
        <dbReference type="ChEBI" id="CHEBI:17544"/>
        <dbReference type="EC" id="4.2.1.1"/>
    </reaction>
</comment>
<sequence length="155" mass="18138">MEFPLVRNAGNIIPHSQHFLDEFTTNEPAALELVMSKNDIRHIIVCGHSDCKAINLLYQLQDSEFASQDNRRISPLRAWLCTHALSSCENSSSWKHELHIHALWFDIYKGEIYYFSRAAKHFVLINEYTFDKLCQEVLKILFLTSNENYFIVNIM</sequence>
<comment type="function">
    <text evidence="8">Reversible hydration of carbon dioxide.</text>
</comment>
<comment type="similarity">
    <text evidence="2 8">Belongs to the beta-class carbonic anhydrase family.</text>
</comment>
<organism evidence="9 10">
    <name type="scientific">Molorchus minor</name>
    <dbReference type="NCBI Taxonomy" id="1323400"/>
    <lineage>
        <taxon>Eukaryota</taxon>
        <taxon>Metazoa</taxon>
        <taxon>Ecdysozoa</taxon>
        <taxon>Arthropoda</taxon>
        <taxon>Hexapoda</taxon>
        <taxon>Insecta</taxon>
        <taxon>Pterygota</taxon>
        <taxon>Neoptera</taxon>
        <taxon>Endopterygota</taxon>
        <taxon>Coleoptera</taxon>
        <taxon>Polyphaga</taxon>
        <taxon>Cucujiformia</taxon>
        <taxon>Chrysomeloidea</taxon>
        <taxon>Cerambycidae</taxon>
        <taxon>Lamiinae</taxon>
        <taxon>Monochamini</taxon>
        <taxon>Molorchus</taxon>
    </lineage>
</organism>
<dbReference type="EC" id="4.2.1.1" evidence="3 8"/>
<comment type="caution">
    <text evidence="9">The sequence shown here is derived from an EMBL/GenBank/DDBJ whole genome shotgun (WGS) entry which is preliminary data.</text>
</comment>
<evidence type="ECO:0000256" key="3">
    <source>
        <dbReference type="ARBA" id="ARBA00012925"/>
    </source>
</evidence>
<dbReference type="PANTHER" id="PTHR11002:SF76">
    <property type="entry name" value="CARBONIC ANHYDRASE"/>
    <property type="match status" value="1"/>
</dbReference>
<keyword evidence="5 8" id="KW-0862">Zinc</keyword>
<keyword evidence="4" id="KW-0479">Metal-binding</keyword>
<dbReference type="EMBL" id="JAPWTJ010001319">
    <property type="protein sequence ID" value="KAJ8972598.1"/>
    <property type="molecule type" value="Genomic_DNA"/>
</dbReference>
<dbReference type="Proteomes" id="UP001162164">
    <property type="component" value="Unassembled WGS sequence"/>
</dbReference>
<evidence type="ECO:0000256" key="5">
    <source>
        <dbReference type="ARBA" id="ARBA00022833"/>
    </source>
</evidence>
<dbReference type="Gene3D" id="3.40.1050.10">
    <property type="entry name" value="Carbonic anhydrase"/>
    <property type="match status" value="1"/>
</dbReference>
<name>A0ABQ9J467_9CUCU</name>
<dbReference type="Pfam" id="PF00484">
    <property type="entry name" value="Pro_CA"/>
    <property type="match status" value="1"/>
</dbReference>
<dbReference type="InterPro" id="IPR036874">
    <property type="entry name" value="Carbonic_anhydrase_sf"/>
</dbReference>